<dbReference type="SUPFAM" id="SSF55961">
    <property type="entry name" value="Bet v1-like"/>
    <property type="match status" value="1"/>
</dbReference>
<dbReference type="EMBL" id="CADCUF010000132">
    <property type="protein sequence ID" value="CAA9331586.1"/>
    <property type="molecule type" value="Genomic_DNA"/>
</dbReference>
<protein>
    <submittedName>
        <fullName evidence="4">Ligand-binding SRPBCC domain protein family</fullName>
    </submittedName>
</protein>
<evidence type="ECO:0000256" key="1">
    <source>
        <dbReference type="ARBA" id="ARBA00006817"/>
    </source>
</evidence>
<feature type="domain" description="Activator of Hsp90 ATPase homologue 1/2-like C-terminal" evidence="3">
    <location>
        <begin position="35"/>
        <end position="167"/>
    </location>
</feature>
<sequence length="182" mass="20046">MTTETHTPGGTAGHREAHITAPPGQPVIEIVREFDAPVERVFRAHVDPELVVQWLGPRRLRMRLEQWDIRRGGSYRYLHVDEDGTEYGFWGAVHDVQPGRSITQTFGFDLEPDSPALETAVFTDLGDGRTRLKVVSAVFDVATRDGMLSSGMEDGMQQSYQRLDELLAGSTTGTTAGTTTAS</sequence>
<dbReference type="Gene3D" id="3.30.530.20">
    <property type="match status" value="1"/>
</dbReference>
<dbReference type="InterPro" id="IPR023393">
    <property type="entry name" value="START-like_dom_sf"/>
</dbReference>
<evidence type="ECO:0000259" key="3">
    <source>
        <dbReference type="Pfam" id="PF08327"/>
    </source>
</evidence>
<dbReference type="CDD" id="cd07826">
    <property type="entry name" value="SRPBCC_CalC_Aha1-like_9"/>
    <property type="match status" value="1"/>
</dbReference>
<evidence type="ECO:0000256" key="2">
    <source>
        <dbReference type="SAM" id="MobiDB-lite"/>
    </source>
</evidence>
<dbReference type="Pfam" id="PF08327">
    <property type="entry name" value="AHSA1"/>
    <property type="match status" value="1"/>
</dbReference>
<accession>A0A6J4LGI2</accession>
<dbReference type="AlphaFoldDB" id="A0A6J4LGI2"/>
<proteinExistence type="inferred from homology"/>
<gene>
    <name evidence="4" type="ORF">AVDCRST_MAG24-837</name>
</gene>
<dbReference type="InterPro" id="IPR013538">
    <property type="entry name" value="ASHA1/2-like_C"/>
</dbReference>
<evidence type="ECO:0000313" key="4">
    <source>
        <dbReference type="EMBL" id="CAA9331586.1"/>
    </source>
</evidence>
<name>A0A6J4LGI2_9ACTN</name>
<reference evidence="4" key="1">
    <citation type="submission" date="2020-02" db="EMBL/GenBank/DDBJ databases">
        <authorList>
            <person name="Meier V. D."/>
        </authorList>
    </citation>
    <scope>NUCLEOTIDE SEQUENCE</scope>
    <source>
        <strain evidence="4">AVDCRST_MAG24</strain>
    </source>
</reference>
<comment type="similarity">
    <text evidence="1">Belongs to the AHA1 family.</text>
</comment>
<feature type="region of interest" description="Disordered" evidence="2">
    <location>
        <begin position="1"/>
        <end position="22"/>
    </location>
</feature>
<organism evidence="4">
    <name type="scientific">uncultured Nocardioidaceae bacterium</name>
    <dbReference type="NCBI Taxonomy" id="253824"/>
    <lineage>
        <taxon>Bacteria</taxon>
        <taxon>Bacillati</taxon>
        <taxon>Actinomycetota</taxon>
        <taxon>Actinomycetes</taxon>
        <taxon>Propionibacteriales</taxon>
        <taxon>Nocardioidaceae</taxon>
        <taxon>environmental samples</taxon>
    </lineage>
</organism>